<evidence type="ECO:0000313" key="4">
    <source>
        <dbReference type="EMBL" id="MET1753958.1"/>
    </source>
</evidence>
<dbReference type="EMBL" id="JBEWLY010000001">
    <property type="protein sequence ID" value="MET1753958.1"/>
    <property type="molecule type" value="Genomic_DNA"/>
</dbReference>
<dbReference type="Pfam" id="PF02230">
    <property type="entry name" value="Abhydrolase_2"/>
    <property type="match status" value="1"/>
</dbReference>
<keyword evidence="5" id="KW-1185">Reference proteome</keyword>
<dbReference type="InterPro" id="IPR003140">
    <property type="entry name" value="PLipase/COase/thioEstase"/>
</dbReference>
<dbReference type="GO" id="GO:0016787">
    <property type="term" value="F:hydrolase activity"/>
    <property type="evidence" value="ECO:0007669"/>
    <property type="project" value="UniProtKB-KW"/>
</dbReference>
<dbReference type="InterPro" id="IPR029058">
    <property type="entry name" value="AB_hydrolase_fold"/>
</dbReference>
<accession>A0ABV2CWH0</accession>
<dbReference type="PANTHER" id="PTHR10655">
    <property type="entry name" value="LYSOPHOSPHOLIPASE-RELATED"/>
    <property type="match status" value="1"/>
</dbReference>
<dbReference type="SUPFAM" id="SSF53474">
    <property type="entry name" value="alpha/beta-Hydrolases"/>
    <property type="match status" value="1"/>
</dbReference>
<protein>
    <submittedName>
        <fullName evidence="4">Dienelactone hydrolase family protein</fullName>
    </submittedName>
</protein>
<evidence type="ECO:0000256" key="2">
    <source>
        <dbReference type="ARBA" id="ARBA00022801"/>
    </source>
</evidence>
<feature type="domain" description="Phospholipase/carboxylesterase/thioesterase" evidence="3">
    <location>
        <begin position="17"/>
        <end position="212"/>
    </location>
</feature>
<dbReference type="InterPro" id="IPR050565">
    <property type="entry name" value="LYPA1-2/EST-like"/>
</dbReference>
<comment type="caution">
    <text evidence="4">The sequence shown here is derived from an EMBL/GenBank/DDBJ whole genome shotgun (WGS) entry which is preliminary data.</text>
</comment>
<evidence type="ECO:0000313" key="5">
    <source>
        <dbReference type="Proteomes" id="UP001548713"/>
    </source>
</evidence>
<reference evidence="4 5" key="1">
    <citation type="submission" date="2024-07" db="EMBL/GenBank/DDBJ databases">
        <title>Novosphingobium kalidii RD2P27.</title>
        <authorList>
            <person name="Sun J.-Q."/>
        </authorList>
    </citation>
    <scope>NUCLEOTIDE SEQUENCE [LARGE SCALE GENOMIC DNA]</scope>
    <source>
        <strain evidence="4 5">RD2P27</strain>
    </source>
</reference>
<name>A0ABV2CWH0_9SPHN</name>
<gene>
    <name evidence="4" type="ORF">ABVV53_00545</name>
</gene>
<evidence type="ECO:0000259" key="3">
    <source>
        <dbReference type="Pfam" id="PF02230"/>
    </source>
</evidence>
<dbReference type="Proteomes" id="UP001548713">
    <property type="component" value="Unassembled WGS sequence"/>
</dbReference>
<comment type="similarity">
    <text evidence="1">Belongs to the AB hydrolase superfamily. AB hydrolase 2 family.</text>
</comment>
<organism evidence="4 5">
    <name type="scientific">Novosphingobium kalidii</name>
    <dbReference type="NCBI Taxonomy" id="3230299"/>
    <lineage>
        <taxon>Bacteria</taxon>
        <taxon>Pseudomonadati</taxon>
        <taxon>Pseudomonadota</taxon>
        <taxon>Alphaproteobacteria</taxon>
        <taxon>Sphingomonadales</taxon>
        <taxon>Sphingomonadaceae</taxon>
        <taxon>Novosphingobium</taxon>
    </lineage>
</organism>
<sequence length="219" mass="22822">MEKIVNGASLQPLSGARPKQIVLLLHGFGSSGSDMISLAPGWQHSLPDALFLAPHAPQRCGFGAGYQWWALSDISPQALAAGAAKAAPAINAFVDRKLSQYSLTGADLAIVGFSQGTMMALHVGLRRVRPVAAIVGYSGMLTSISDLRHEETGRTPILLVHGSHDQVVPVAALHGAESELKRLGLDVSTHVSAGVGHSVDPVGLRLGQEFVTRALTGGS</sequence>
<keyword evidence="2 4" id="KW-0378">Hydrolase</keyword>
<dbReference type="Gene3D" id="3.40.50.1820">
    <property type="entry name" value="alpha/beta hydrolase"/>
    <property type="match status" value="1"/>
</dbReference>
<proteinExistence type="inferred from homology"/>
<dbReference type="PANTHER" id="PTHR10655:SF17">
    <property type="entry name" value="LYSOPHOSPHOLIPASE-LIKE PROTEIN 1"/>
    <property type="match status" value="1"/>
</dbReference>
<evidence type="ECO:0000256" key="1">
    <source>
        <dbReference type="ARBA" id="ARBA00006499"/>
    </source>
</evidence>
<dbReference type="RefSeq" id="WP_353982365.1">
    <property type="nucleotide sequence ID" value="NZ_JBEWLY010000001.1"/>
</dbReference>